<dbReference type="InterPro" id="IPR012677">
    <property type="entry name" value="Nucleotide-bd_a/b_plait_sf"/>
</dbReference>
<dbReference type="Gene3D" id="3.30.70.330">
    <property type="match status" value="1"/>
</dbReference>
<evidence type="ECO:0000313" key="4">
    <source>
        <dbReference type="EMBL" id="KAF0307297.1"/>
    </source>
</evidence>
<dbReference type="OrthoDB" id="410044at2759"/>
<keyword evidence="5" id="KW-1185">Reference proteome</keyword>
<reference evidence="4 5" key="1">
    <citation type="submission" date="2019-07" db="EMBL/GenBank/DDBJ databases">
        <title>Draft genome assembly of a fouling barnacle, Amphibalanus amphitrite (Darwin, 1854): The first reference genome for Thecostraca.</title>
        <authorList>
            <person name="Kim W."/>
        </authorList>
    </citation>
    <scope>NUCLEOTIDE SEQUENCE [LARGE SCALE GENOMIC DNA]</scope>
    <source>
        <strain evidence="4">SNU_AA5</strain>
        <tissue evidence="4">Soma without cirri and trophi</tissue>
    </source>
</reference>
<dbReference type="Pfam" id="PF00076">
    <property type="entry name" value="RRM_1"/>
    <property type="match status" value="1"/>
</dbReference>
<evidence type="ECO:0000313" key="5">
    <source>
        <dbReference type="Proteomes" id="UP000440578"/>
    </source>
</evidence>
<name>A0A6A4WIN9_AMPAM</name>
<dbReference type="AlphaFoldDB" id="A0A6A4WIN9"/>
<comment type="caution">
    <text evidence="4">The sequence shown here is derived from an EMBL/GenBank/DDBJ whole genome shotgun (WGS) entry which is preliminary data.</text>
</comment>
<proteinExistence type="predicted"/>
<dbReference type="InterPro" id="IPR035979">
    <property type="entry name" value="RBD_domain_sf"/>
</dbReference>
<dbReference type="EMBL" id="VIIS01000590">
    <property type="protein sequence ID" value="KAF0307297.1"/>
    <property type="molecule type" value="Genomic_DNA"/>
</dbReference>
<dbReference type="Proteomes" id="UP000440578">
    <property type="component" value="Unassembled WGS sequence"/>
</dbReference>
<evidence type="ECO:0000256" key="2">
    <source>
        <dbReference type="PROSITE-ProRule" id="PRU00176"/>
    </source>
</evidence>
<sequence>MRSVVRTILEQNEAVSRGVLPTGSVGLGHGRIPEVTARDHPDPDAIKMFVGQMPRHMDENDIRSMFEEFGPVHQINVLRDKITGQSKAGFSDQQSSQPPRRRVVVVAVVYDPGLKRARTGNDSCGDEAISALIEALESEESVLACGDVDIVENAGLKLVVEGATVYKQHSKP</sequence>
<dbReference type="GO" id="GO:0003723">
    <property type="term" value="F:RNA binding"/>
    <property type="evidence" value="ECO:0007669"/>
    <property type="project" value="UniProtKB-UniRule"/>
</dbReference>
<keyword evidence="1 2" id="KW-0694">RNA-binding</keyword>
<dbReference type="PROSITE" id="PS50102">
    <property type="entry name" value="RRM"/>
    <property type="match status" value="1"/>
</dbReference>
<evidence type="ECO:0000259" key="3">
    <source>
        <dbReference type="PROSITE" id="PS50102"/>
    </source>
</evidence>
<feature type="domain" description="RRM" evidence="3">
    <location>
        <begin position="46"/>
        <end position="97"/>
    </location>
</feature>
<organism evidence="4 5">
    <name type="scientific">Amphibalanus amphitrite</name>
    <name type="common">Striped barnacle</name>
    <name type="synonym">Balanus amphitrite</name>
    <dbReference type="NCBI Taxonomy" id="1232801"/>
    <lineage>
        <taxon>Eukaryota</taxon>
        <taxon>Metazoa</taxon>
        <taxon>Ecdysozoa</taxon>
        <taxon>Arthropoda</taxon>
        <taxon>Crustacea</taxon>
        <taxon>Multicrustacea</taxon>
        <taxon>Cirripedia</taxon>
        <taxon>Thoracica</taxon>
        <taxon>Thoracicalcarea</taxon>
        <taxon>Balanomorpha</taxon>
        <taxon>Balanoidea</taxon>
        <taxon>Balanidae</taxon>
        <taxon>Amphibalaninae</taxon>
        <taxon>Amphibalanus</taxon>
    </lineage>
</organism>
<protein>
    <submittedName>
        <fullName evidence="4">CUGBP Elav-like family member 1</fullName>
    </submittedName>
</protein>
<evidence type="ECO:0000256" key="1">
    <source>
        <dbReference type="ARBA" id="ARBA00022884"/>
    </source>
</evidence>
<accession>A0A6A4WIN9</accession>
<dbReference type="InterPro" id="IPR000504">
    <property type="entry name" value="RRM_dom"/>
</dbReference>
<dbReference type="SUPFAM" id="SSF54928">
    <property type="entry name" value="RNA-binding domain, RBD"/>
    <property type="match status" value="1"/>
</dbReference>
<gene>
    <name evidence="4" type="primary">celf1_7</name>
    <name evidence="4" type="ORF">FJT64_021347</name>
</gene>